<dbReference type="Proteomes" id="UP000183832">
    <property type="component" value="Unassembled WGS sequence"/>
</dbReference>
<evidence type="ECO:0000313" key="2">
    <source>
        <dbReference type="Proteomes" id="UP000183832"/>
    </source>
</evidence>
<keyword evidence="2" id="KW-1185">Reference proteome</keyword>
<sequence>MTSGDDYELVWGDVYFVMLKSMAAGWLLTGRPEYEYDKKSKAKQSIASNENEDEHICMENESSKNFQLLLCMEKKGGKYPERE</sequence>
<gene>
    <name evidence="1" type="ORF">CLUMA_CG013935</name>
</gene>
<proteinExistence type="predicted"/>
<name>A0A1J1IKB6_9DIPT</name>
<reference evidence="1 2" key="1">
    <citation type="submission" date="2015-04" db="EMBL/GenBank/DDBJ databases">
        <authorList>
            <person name="Syromyatnikov M.Y."/>
            <person name="Popov V.N."/>
        </authorList>
    </citation>
    <scope>NUCLEOTIDE SEQUENCE [LARGE SCALE GENOMIC DNA]</scope>
</reference>
<dbReference type="AlphaFoldDB" id="A0A1J1IKB6"/>
<accession>A0A1J1IKB6</accession>
<organism evidence="1 2">
    <name type="scientific">Clunio marinus</name>
    <dbReference type="NCBI Taxonomy" id="568069"/>
    <lineage>
        <taxon>Eukaryota</taxon>
        <taxon>Metazoa</taxon>
        <taxon>Ecdysozoa</taxon>
        <taxon>Arthropoda</taxon>
        <taxon>Hexapoda</taxon>
        <taxon>Insecta</taxon>
        <taxon>Pterygota</taxon>
        <taxon>Neoptera</taxon>
        <taxon>Endopterygota</taxon>
        <taxon>Diptera</taxon>
        <taxon>Nematocera</taxon>
        <taxon>Chironomoidea</taxon>
        <taxon>Chironomidae</taxon>
        <taxon>Clunio</taxon>
    </lineage>
</organism>
<dbReference type="EMBL" id="CVRI01000054">
    <property type="protein sequence ID" value="CRL00675.1"/>
    <property type="molecule type" value="Genomic_DNA"/>
</dbReference>
<evidence type="ECO:0000313" key="1">
    <source>
        <dbReference type="EMBL" id="CRL00675.1"/>
    </source>
</evidence>
<protein>
    <submittedName>
        <fullName evidence="1">CLUMA_CG013935, isoform A</fullName>
    </submittedName>
</protein>